<keyword evidence="2" id="KW-1185">Reference proteome</keyword>
<accession>A0A497XNC3</accession>
<gene>
    <name evidence="1" type="ORF">BCF55_0731</name>
</gene>
<dbReference type="RefSeq" id="WP_121010117.1">
    <property type="nucleotide sequence ID" value="NZ_RCCJ01000001.1"/>
</dbReference>
<dbReference type="EMBL" id="RCCJ01000001">
    <property type="protein sequence ID" value="RLJ70456.1"/>
    <property type="molecule type" value="Genomic_DNA"/>
</dbReference>
<name>A0A497XNC3_9AQUI</name>
<dbReference type="Proteomes" id="UP000267841">
    <property type="component" value="Unassembled WGS sequence"/>
</dbReference>
<comment type="caution">
    <text evidence="1">The sequence shown here is derived from an EMBL/GenBank/DDBJ whole genome shotgun (WGS) entry which is preliminary data.</text>
</comment>
<evidence type="ECO:0000313" key="2">
    <source>
        <dbReference type="Proteomes" id="UP000267841"/>
    </source>
</evidence>
<protein>
    <submittedName>
        <fullName evidence="1">Uncharacterized protein</fullName>
    </submittedName>
</protein>
<sequence length="259" mass="30205">MQNSTFSMKIEYRNLDLRNLGVLLNDTHMVLRNIIDIIEMEENRKVHNKQIRVISINKGSIDIQLLSVAIDALIFIKILKYITKDTKDFIRELRELLDEISKLITDIHNKANIIKKRRLLDKKISLVNYLLQLSKLCSTRGIRLVLSDNRDEFTINKETYQHLKKHFDSDAIRSNIDIIVCGHVIKMVSKSKPYIAEVEIAPNIKLSIFFHSAKLFERLKDYLGPSKEKKVKLKTKLFINIKEFKKANKAYLVEILGPC</sequence>
<evidence type="ECO:0000313" key="1">
    <source>
        <dbReference type="EMBL" id="RLJ70456.1"/>
    </source>
</evidence>
<proteinExistence type="predicted"/>
<reference evidence="1 2" key="1">
    <citation type="submission" date="2018-10" db="EMBL/GenBank/DDBJ databases">
        <title>Genomic Encyclopedia of Archaeal and Bacterial Type Strains, Phase II (KMG-II): from individual species to whole genera.</title>
        <authorList>
            <person name="Goeker M."/>
        </authorList>
    </citation>
    <scope>NUCLEOTIDE SEQUENCE [LARGE SCALE GENOMIC DNA]</scope>
    <source>
        <strain evidence="1 2">DSM 16510</strain>
    </source>
</reference>
<dbReference type="AlphaFoldDB" id="A0A497XNC3"/>
<organism evidence="1 2">
    <name type="scientific">Hydrogenivirga caldilitoris</name>
    <dbReference type="NCBI Taxonomy" id="246264"/>
    <lineage>
        <taxon>Bacteria</taxon>
        <taxon>Pseudomonadati</taxon>
        <taxon>Aquificota</taxon>
        <taxon>Aquificia</taxon>
        <taxon>Aquificales</taxon>
        <taxon>Aquificaceae</taxon>
        <taxon>Hydrogenivirga</taxon>
    </lineage>
</organism>